<gene>
    <name evidence="1" type="ORF">GALL_406220</name>
</gene>
<dbReference type="EMBL" id="MLJW01001559">
    <property type="protein sequence ID" value="OIQ77687.1"/>
    <property type="molecule type" value="Genomic_DNA"/>
</dbReference>
<dbReference type="AlphaFoldDB" id="A0A1J5QCG8"/>
<proteinExistence type="predicted"/>
<name>A0A1J5QCG8_9ZZZZ</name>
<protein>
    <submittedName>
        <fullName evidence="1">Uncharacterized protein</fullName>
    </submittedName>
</protein>
<reference evidence="1" key="1">
    <citation type="submission" date="2016-10" db="EMBL/GenBank/DDBJ databases">
        <title>Sequence of Gallionella enrichment culture.</title>
        <authorList>
            <person name="Poehlein A."/>
            <person name="Muehling M."/>
            <person name="Daniel R."/>
        </authorList>
    </citation>
    <scope>NUCLEOTIDE SEQUENCE</scope>
</reference>
<accession>A0A1J5QCG8</accession>
<sequence length="39" mass="4082">MPTTFVIDAQGILRKNGQVGDAAITLAELDTLVTPLLGQ</sequence>
<organism evidence="1">
    <name type="scientific">mine drainage metagenome</name>
    <dbReference type="NCBI Taxonomy" id="410659"/>
    <lineage>
        <taxon>unclassified sequences</taxon>
        <taxon>metagenomes</taxon>
        <taxon>ecological metagenomes</taxon>
    </lineage>
</organism>
<comment type="caution">
    <text evidence="1">The sequence shown here is derived from an EMBL/GenBank/DDBJ whole genome shotgun (WGS) entry which is preliminary data.</text>
</comment>
<evidence type="ECO:0000313" key="1">
    <source>
        <dbReference type="EMBL" id="OIQ77687.1"/>
    </source>
</evidence>